<dbReference type="EMBL" id="CP009287">
    <property type="protein sequence ID" value="AIQ71328.1"/>
    <property type="molecule type" value="Genomic_DNA"/>
</dbReference>
<proteinExistence type="predicted"/>
<gene>
    <name evidence="1" type="ORF">PGRAT_29900</name>
</gene>
<dbReference type="OrthoDB" id="2627141at2"/>
<dbReference type="Proteomes" id="UP000029500">
    <property type="component" value="Chromosome"/>
</dbReference>
<dbReference type="eggNOG" id="ENOG5030MSX">
    <property type="taxonomic scope" value="Bacteria"/>
</dbReference>
<dbReference type="HOGENOM" id="CLU_082405_0_0_9"/>
<protein>
    <submittedName>
        <fullName evidence="1">Uncharacterized protein</fullName>
    </submittedName>
</protein>
<reference evidence="1 2" key="1">
    <citation type="submission" date="2014-08" db="EMBL/GenBank/DDBJ databases">
        <title>Comparative genomics of the Paenibacillus odorifer group.</title>
        <authorList>
            <person name="den Bakker H.C."/>
            <person name="Tsai Y.-C."/>
            <person name="Martin N."/>
            <person name="Korlach J."/>
            <person name="Wiedmann M."/>
        </authorList>
    </citation>
    <scope>NUCLEOTIDE SEQUENCE [LARGE SCALE GENOMIC DNA]</scope>
    <source>
        <strain evidence="1 2">DSM 15220</strain>
    </source>
</reference>
<evidence type="ECO:0000313" key="2">
    <source>
        <dbReference type="Proteomes" id="UP000029500"/>
    </source>
</evidence>
<evidence type="ECO:0000313" key="1">
    <source>
        <dbReference type="EMBL" id="AIQ71328.1"/>
    </source>
</evidence>
<dbReference type="RefSeq" id="WP_025707329.1">
    <property type="nucleotide sequence ID" value="NZ_CP009287.1"/>
</dbReference>
<dbReference type="KEGG" id="pgm:PGRAT_29900"/>
<accession>A0A089MIK2</accession>
<name>A0A089MIK2_9BACL</name>
<keyword evidence="2" id="KW-1185">Reference proteome</keyword>
<organism evidence="1 2">
    <name type="scientific">Paenibacillus graminis</name>
    <dbReference type="NCBI Taxonomy" id="189425"/>
    <lineage>
        <taxon>Bacteria</taxon>
        <taxon>Bacillati</taxon>
        <taxon>Bacillota</taxon>
        <taxon>Bacilli</taxon>
        <taxon>Bacillales</taxon>
        <taxon>Paenibacillaceae</taxon>
        <taxon>Paenibacillus</taxon>
    </lineage>
</organism>
<dbReference type="AlphaFoldDB" id="A0A089MIK2"/>
<sequence>MRITSQIPYQTLTSSTPQLNTAAQKSAAQWHKADSSGVITYDQVEISEKGRQLAADAIQSHPAKYYGTAEINEALTHALEGEPAEVADAVYGIIESNFIVDGNVNDDDEKRKALLEMGMSQSKYIAEHYMDGEQADKFLKTMNTIAAVATTRSIDPVTGDIRYNLPSSRPAGAPDDYINPSELMKQADPETYSRFKNDISLGGNGLDILLDFAKKIPQHPEWAEQYKEQTAQNDQLLKNTHIQNRFDAADTSSPAAFLESMQSILADSSLKDDAYLQNMHEFYKTLGIVKS</sequence>